<evidence type="ECO:0000256" key="4">
    <source>
        <dbReference type="SAM" id="MobiDB-lite"/>
    </source>
</evidence>
<dbReference type="CDD" id="cd09512">
    <property type="entry name" value="SAM_Neurabin-like"/>
    <property type="match status" value="1"/>
</dbReference>
<dbReference type="GO" id="GO:0051015">
    <property type="term" value="F:actin filament binding"/>
    <property type="evidence" value="ECO:0007669"/>
    <property type="project" value="TreeGrafter"/>
</dbReference>
<dbReference type="GO" id="GO:0031175">
    <property type="term" value="P:neuron projection development"/>
    <property type="evidence" value="ECO:0007669"/>
    <property type="project" value="TreeGrafter"/>
</dbReference>
<feature type="coiled-coil region" evidence="3">
    <location>
        <begin position="172"/>
        <end position="202"/>
    </location>
</feature>
<dbReference type="Pfam" id="PF07647">
    <property type="entry name" value="SAM_2"/>
    <property type="match status" value="1"/>
</dbReference>
<dbReference type="InterPro" id="IPR013761">
    <property type="entry name" value="SAM/pointed_sf"/>
</dbReference>
<dbReference type="GO" id="GO:0007015">
    <property type="term" value="P:actin filament organization"/>
    <property type="evidence" value="ECO:0007669"/>
    <property type="project" value="TreeGrafter"/>
</dbReference>
<dbReference type="GO" id="GO:0015629">
    <property type="term" value="C:actin cytoskeleton"/>
    <property type="evidence" value="ECO:0007669"/>
    <property type="project" value="TreeGrafter"/>
</dbReference>
<dbReference type="Proteomes" id="UP000054359">
    <property type="component" value="Unassembled WGS sequence"/>
</dbReference>
<dbReference type="GO" id="GO:0005737">
    <property type="term" value="C:cytoplasm"/>
    <property type="evidence" value="ECO:0007669"/>
    <property type="project" value="TreeGrafter"/>
</dbReference>
<dbReference type="Gene3D" id="1.10.150.50">
    <property type="entry name" value="Transcription Factor, Ets-1"/>
    <property type="match status" value="1"/>
</dbReference>
<protein>
    <submittedName>
        <fullName evidence="6">Neurabin-1</fullName>
    </submittedName>
</protein>
<evidence type="ECO:0000256" key="3">
    <source>
        <dbReference type="SAM" id="Coils"/>
    </source>
</evidence>
<feature type="non-terminal residue" evidence="6">
    <location>
        <position position="1"/>
    </location>
</feature>
<feature type="region of interest" description="Disordered" evidence="4">
    <location>
        <begin position="1"/>
        <end position="29"/>
    </location>
</feature>
<dbReference type="SUPFAM" id="SSF47769">
    <property type="entry name" value="SAM/Pointed domain"/>
    <property type="match status" value="1"/>
</dbReference>
<sequence>FESEDKPQVTDVPVVLSNDVTSQSSIESCNKNVSHSRSSLCSISSQLNVSAATQAHSPDVSYSEHSVSANNADSLASLLSTESGSSETAIQVSNPEPTSQVYEDKQPNTLLSGPAHEWTAEQVALWLQALGFDHHVPQFLDSDITGQILLQIDSSRLKVLGVLSSAERSTIKKKVKEMRLHLEKLQKSLEKEQKAKEKLWKKKSGKK</sequence>
<dbReference type="AlphaFoldDB" id="A0A087TQ65"/>
<keyword evidence="2 3" id="KW-0175">Coiled coil</keyword>
<dbReference type="InterPro" id="IPR043446">
    <property type="entry name" value="Neurabin-like"/>
</dbReference>
<dbReference type="GO" id="GO:0030425">
    <property type="term" value="C:dendrite"/>
    <property type="evidence" value="ECO:0007669"/>
    <property type="project" value="TreeGrafter"/>
</dbReference>
<organism evidence="6 7">
    <name type="scientific">Stegodyphus mimosarum</name>
    <name type="common">African social velvet spider</name>
    <dbReference type="NCBI Taxonomy" id="407821"/>
    <lineage>
        <taxon>Eukaryota</taxon>
        <taxon>Metazoa</taxon>
        <taxon>Ecdysozoa</taxon>
        <taxon>Arthropoda</taxon>
        <taxon>Chelicerata</taxon>
        <taxon>Arachnida</taxon>
        <taxon>Araneae</taxon>
        <taxon>Araneomorphae</taxon>
        <taxon>Entelegynae</taxon>
        <taxon>Eresoidea</taxon>
        <taxon>Eresidae</taxon>
        <taxon>Stegodyphus</taxon>
    </lineage>
</organism>
<feature type="region of interest" description="Disordered" evidence="4">
    <location>
        <begin position="86"/>
        <end position="108"/>
    </location>
</feature>
<gene>
    <name evidence="6" type="ORF">X975_20915</name>
</gene>
<evidence type="ECO:0000313" key="7">
    <source>
        <dbReference type="Proteomes" id="UP000054359"/>
    </source>
</evidence>
<name>A0A087TQ65_STEMI</name>
<dbReference type="PANTHER" id="PTHR16154">
    <property type="entry name" value="NEURABIN"/>
    <property type="match status" value="1"/>
</dbReference>
<dbReference type="PROSITE" id="PS50105">
    <property type="entry name" value="SAM_DOMAIN"/>
    <property type="match status" value="1"/>
</dbReference>
<feature type="compositionally biased region" description="Polar residues" evidence="4">
    <location>
        <begin position="18"/>
        <end position="29"/>
    </location>
</feature>
<proteinExistence type="predicted"/>
<dbReference type="GO" id="GO:0014069">
    <property type="term" value="C:postsynaptic density"/>
    <property type="evidence" value="ECO:0007669"/>
    <property type="project" value="TreeGrafter"/>
</dbReference>
<feature type="non-terminal residue" evidence="6">
    <location>
        <position position="207"/>
    </location>
</feature>
<feature type="compositionally biased region" description="Polar residues" evidence="4">
    <location>
        <begin position="90"/>
        <end position="108"/>
    </location>
</feature>
<reference evidence="6 7" key="1">
    <citation type="submission" date="2013-11" db="EMBL/GenBank/DDBJ databases">
        <title>Genome sequencing of Stegodyphus mimosarum.</title>
        <authorList>
            <person name="Bechsgaard J."/>
        </authorList>
    </citation>
    <scope>NUCLEOTIDE SEQUENCE [LARGE SCALE GENOMIC DNA]</scope>
</reference>
<dbReference type="InterPro" id="IPR001660">
    <property type="entry name" value="SAM"/>
</dbReference>
<keyword evidence="1" id="KW-0597">Phosphoprotein</keyword>
<accession>A0A087TQ65</accession>
<dbReference type="EMBL" id="KK116272">
    <property type="protein sequence ID" value="KFM67254.1"/>
    <property type="molecule type" value="Genomic_DNA"/>
</dbReference>
<dbReference type="SMART" id="SM00454">
    <property type="entry name" value="SAM"/>
    <property type="match status" value="1"/>
</dbReference>
<evidence type="ECO:0000313" key="6">
    <source>
        <dbReference type="EMBL" id="KFM67254.1"/>
    </source>
</evidence>
<dbReference type="GO" id="GO:0019722">
    <property type="term" value="P:calcium-mediated signaling"/>
    <property type="evidence" value="ECO:0007669"/>
    <property type="project" value="TreeGrafter"/>
</dbReference>
<keyword evidence="7" id="KW-1185">Reference proteome</keyword>
<dbReference type="PANTHER" id="PTHR16154:SF6">
    <property type="entry name" value="SPINOPHILIN, ISOFORM J"/>
    <property type="match status" value="1"/>
</dbReference>
<feature type="domain" description="SAM" evidence="5">
    <location>
        <begin position="118"/>
        <end position="181"/>
    </location>
</feature>
<dbReference type="STRING" id="407821.A0A087TQ65"/>
<dbReference type="FunFam" id="1.10.150.50:FF:000008">
    <property type="entry name" value="Neurabin-1 isoform 1-like protein"/>
    <property type="match status" value="1"/>
</dbReference>
<evidence type="ECO:0000259" key="5">
    <source>
        <dbReference type="PROSITE" id="PS50105"/>
    </source>
</evidence>
<evidence type="ECO:0000256" key="1">
    <source>
        <dbReference type="ARBA" id="ARBA00022553"/>
    </source>
</evidence>
<dbReference type="OrthoDB" id="6431958at2759"/>
<evidence type="ECO:0000256" key="2">
    <source>
        <dbReference type="ARBA" id="ARBA00023054"/>
    </source>
</evidence>